<evidence type="ECO:0000259" key="2">
    <source>
        <dbReference type="Pfam" id="PF25213"/>
    </source>
</evidence>
<dbReference type="InterPro" id="IPR057527">
    <property type="entry name" value="HVO_A0261-like_N"/>
</dbReference>
<name>A0AA41KJS3_9EURY</name>
<organism evidence="3 4">
    <name type="scientific">Haloarcula salina</name>
    <dbReference type="NCBI Taxonomy" id="1429914"/>
    <lineage>
        <taxon>Archaea</taxon>
        <taxon>Methanobacteriati</taxon>
        <taxon>Methanobacteriota</taxon>
        <taxon>Stenosarchaea group</taxon>
        <taxon>Halobacteria</taxon>
        <taxon>Halobacteriales</taxon>
        <taxon>Haloarculaceae</taxon>
        <taxon>Haloarcula</taxon>
    </lineage>
</organism>
<dbReference type="AlphaFoldDB" id="A0AA41KJS3"/>
<proteinExistence type="predicted"/>
<feature type="domain" description="HVO-A0261-like N-terminal" evidence="2">
    <location>
        <begin position="7"/>
        <end position="79"/>
    </location>
</feature>
<accession>A0AA41KJS3</accession>
<comment type="caution">
    <text evidence="3">The sequence shown here is derived from an EMBL/GenBank/DDBJ whole genome shotgun (WGS) entry which is preliminary data.</text>
</comment>
<dbReference type="RefSeq" id="WP_162413817.1">
    <property type="nucleotide sequence ID" value="NZ_JAHQXE010000005.1"/>
</dbReference>
<dbReference type="Proteomes" id="UP001166304">
    <property type="component" value="Unassembled WGS sequence"/>
</dbReference>
<evidence type="ECO:0000313" key="3">
    <source>
        <dbReference type="EMBL" id="MBV0903068.1"/>
    </source>
</evidence>
<keyword evidence="4" id="KW-1185">Reference proteome</keyword>
<dbReference type="SUPFAM" id="SSF46785">
    <property type="entry name" value="Winged helix' DNA-binding domain"/>
    <property type="match status" value="1"/>
</dbReference>
<dbReference type="InterPro" id="IPR013561">
    <property type="entry name" value="FilR1_middle_dom"/>
</dbReference>
<dbReference type="Pfam" id="PF25213">
    <property type="entry name" value="HVO_A0261_N"/>
    <property type="match status" value="1"/>
</dbReference>
<dbReference type="InterPro" id="IPR036390">
    <property type="entry name" value="WH_DNA-bd_sf"/>
</dbReference>
<feature type="domain" description="Methanogenesis regulatory protein FilR1 middle" evidence="1">
    <location>
        <begin position="127"/>
        <end position="247"/>
    </location>
</feature>
<gene>
    <name evidence="3" type="ORF">KTS37_14835</name>
</gene>
<dbReference type="EMBL" id="JAHQXE010000005">
    <property type="protein sequence ID" value="MBV0903068.1"/>
    <property type="molecule type" value="Genomic_DNA"/>
</dbReference>
<sequence length="258" mass="28507">MVRDSVVQYVSTSSVRTDIISALCPQDRTTADLLADLDASESAVYDALANLERRGLLVSSDGTWRLTGTGRLIADTIHRQRLTEQLIEGDTEYWERHDASVISQPFRHRLCELGSYEVVRGTQTDIDRPVREVVTRVESVESCQVVSPVYHREYEAAMPDTPGSRLVVGCDVIDGMIDAGIDDGDRRTFDETAVRVTPVDYALGVSTEWVILTLPQMDGAWPSAKLVSETSEAVAWGTELFESIWADATPLGAYLADH</sequence>
<evidence type="ECO:0000259" key="1">
    <source>
        <dbReference type="Pfam" id="PF08350"/>
    </source>
</evidence>
<dbReference type="Pfam" id="PF08350">
    <property type="entry name" value="FilR1_middle"/>
    <property type="match status" value="1"/>
</dbReference>
<dbReference type="Gene3D" id="1.10.10.10">
    <property type="entry name" value="Winged helix-like DNA-binding domain superfamily/Winged helix DNA-binding domain"/>
    <property type="match status" value="1"/>
</dbReference>
<reference evidence="3" key="1">
    <citation type="submission" date="2021-06" db="EMBL/GenBank/DDBJ databases">
        <title>New haloarchaea isolates fom saline soil.</title>
        <authorList>
            <person name="Duran-Viseras A."/>
            <person name="Sanchez-Porro C.S."/>
            <person name="Ventosa A."/>
        </authorList>
    </citation>
    <scope>NUCLEOTIDE SEQUENCE</scope>
    <source>
        <strain evidence="3">JCM 18369</strain>
    </source>
</reference>
<protein>
    <submittedName>
        <fullName evidence="3">DUF1724 domain-containing protein</fullName>
    </submittedName>
</protein>
<dbReference type="InterPro" id="IPR036388">
    <property type="entry name" value="WH-like_DNA-bd_sf"/>
</dbReference>
<evidence type="ECO:0000313" key="4">
    <source>
        <dbReference type="Proteomes" id="UP001166304"/>
    </source>
</evidence>